<dbReference type="RefSeq" id="WP_105868490.1">
    <property type="nucleotide sequence ID" value="NZ_PVLV01000121.1"/>
</dbReference>
<evidence type="ECO:0000256" key="1">
    <source>
        <dbReference type="SAM" id="MobiDB-lite"/>
    </source>
</evidence>
<gene>
    <name evidence="2" type="ORF">C6N75_09830</name>
</gene>
<evidence type="ECO:0000313" key="2">
    <source>
        <dbReference type="EMBL" id="PRH79374.1"/>
    </source>
</evidence>
<dbReference type="OrthoDB" id="4926055at2"/>
<name>A0A2S9PY77_9ACTN</name>
<dbReference type="SUPFAM" id="SSF52540">
    <property type="entry name" value="P-loop containing nucleoside triphosphate hydrolases"/>
    <property type="match status" value="1"/>
</dbReference>
<feature type="region of interest" description="Disordered" evidence="1">
    <location>
        <begin position="28"/>
        <end position="56"/>
    </location>
</feature>
<proteinExistence type="predicted"/>
<dbReference type="InterPro" id="IPR027417">
    <property type="entry name" value="P-loop_NTPase"/>
</dbReference>
<organism evidence="2 3">
    <name type="scientific">Streptomyces solincola</name>
    <dbReference type="NCBI Taxonomy" id="2100817"/>
    <lineage>
        <taxon>Bacteria</taxon>
        <taxon>Bacillati</taxon>
        <taxon>Actinomycetota</taxon>
        <taxon>Actinomycetes</taxon>
        <taxon>Kitasatosporales</taxon>
        <taxon>Streptomycetaceae</taxon>
        <taxon>Streptomyces</taxon>
    </lineage>
</organism>
<dbReference type="EMBL" id="PVLV01000121">
    <property type="protein sequence ID" value="PRH79374.1"/>
    <property type="molecule type" value="Genomic_DNA"/>
</dbReference>
<dbReference type="Gene3D" id="3.40.50.300">
    <property type="entry name" value="P-loop containing nucleotide triphosphate hydrolases"/>
    <property type="match status" value="1"/>
</dbReference>
<evidence type="ECO:0008006" key="4">
    <source>
        <dbReference type="Google" id="ProtNLM"/>
    </source>
</evidence>
<dbReference type="AlphaFoldDB" id="A0A2S9PY77"/>
<accession>A0A2S9PY77</accession>
<keyword evidence="3" id="KW-1185">Reference proteome</keyword>
<reference evidence="2 3" key="1">
    <citation type="submission" date="2018-03" db="EMBL/GenBank/DDBJ databases">
        <title>Novel Streptomyces sp. from soil.</title>
        <authorList>
            <person name="Tan G.Y.A."/>
            <person name="Lee Z.Y."/>
        </authorList>
    </citation>
    <scope>NUCLEOTIDE SEQUENCE [LARGE SCALE GENOMIC DNA]</scope>
    <source>
        <strain evidence="2 3">ST5x</strain>
    </source>
</reference>
<evidence type="ECO:0000313" key="3">
    <source>
        <dbReference type="Proteomes" id="UP000239322"/>
    </source>
</evidence>
<dbReference type="Proteomes" id="UP000239322">
    <property type="component" value="Unassembled WGS sequence"/>
</dbReference>
<dbReference type="Pfam" id="PF13481">
    <property type="entry name" value="AAA_25"/>
    <property type="match status" value="1"/>
</dbReference>
<feature type="compositionally biased region" description="Basic and acidic residues" evidence="1">
    <location>
        <begin position="40"/>
        <end position="56"/>
    </location>
</feature>
<comment type="caution">
    <text evidence="2">The sequence shown here is derived from an EMBL/GenBank/DDBJ whole genome shotgun (WGS) entry which is preliminary data.</text>
</comment>
<sequence length="406" mass="44421">MQFSQPGWTAESGLPYPGAETAAEAIERDAEQQQLAAQAKVEKAKHLAREKGRQEAEKEAEALRQVRSVRASQVTIQRTRWLWRDRIALGGLALIAGKGDVSKSTLLAQMVAWITTGDMRGEFDGVPRAVGYVVNEDSLSQTVVPRMVAAGANLDLVHFLSVASPLGTDALKFPRDIDLLKDFIYQQGLVAIFIDPLSANVTGRKNDQGDMRDTYQTVNNLAEETCCAIIGLAHTRKAGASDVMEAIMGSSEQGNVARSVHGLVMDPEEDNARILSCEKLNVGQKNLLPSLRFTLDTVMVRCTDGTNDHTPMPKIRWLDEISESASDILADQVAGNHGVDECVEWLRKFMRDSGGEAYSHDVKDAAGRKFSPSMIARARKKLGVVATRTNETPSRTVWRSAENSVT</sequence>
<protein>
    <recommendedName>
        <fullName evidence="4">AAA family ATPase</fullName>
    </recommendedName>
</protein>